<dbReference type="STRING" id="1396826.PHA8399_02001"/>
<dbReference type="InterPro" id="IPR009003">
    <property type="entry name" value="Peptidase_S1_PA"/>
</dbReference>
<dbReference type="SMART" id="SM00020">
    <property type="entry name" value="Tryp_SPc"/>
    <property type="match status" value="1"/>
</dbReference>
<dbReference type="PANTHER" id="PTHR15462:SF8">
    <property type="entry name" value="SERINE PROTEASE"/>
    <property type="match status" value="1"/>
</dbReference>
<protein>
    <submittedName>
        <fullName evidence="3">V8-like Glu-specific endopeptidase</fullName>
    </submittedName>
</protein>
<evidence type="ECO:0000259" key="2">
    <source>
        <dbReference type="PROSITE" id="PS50240"/>
    </source>
</evidence>
<dbReference type="SUPFAM" id="SSF50494">
    <property type="entry name" value="Trypsin-like serine proteases"/>
    <property type="match status" value="1"/>
</dbReference>
<gene>
    <name evidence="3" type="ORF">PHA8399_02001</name>
</gene>
<dbReference type="InterPro" id="IPR001314">
    <property type="entry name" value="Peptidase_S1A"/>
</dbReference>
<dbReference type="InterPro" id="IPR018114">
    <property type="entry name" value="TRYPSIN_HIS"/>
</dbReference>
<dbReference type="GO" id="GO:0006508">
    <property type="term" value="P:proteolysis"/>
    <property type="evidence" value="ECO:0007669"/>
    <property type="project" value="InterPro"/>
</dbReference>
<dbReference type="InterPro" id="IPR050966">
    <property type="entry name" value="Glutamyl_endopeptidase"/>
</dbReference>
<organism evidence="3 4">
    <name type="scientific">Leisingera aquaemixtae</name>
    <dbReference type="NCBI Taxonomy" id="1396826"/>
    <lineage>
        <taxon>Bacteria</taxon>
        <taxon>Pseudomonadati</taxon>
        <taxon>Pseudomonadota</taxon>
        <taxon>Alphaproteobacteria</taxon>
        <taxon>Rhodobacterales</taxon>
        <taxon>Roseobacteraceae</taxon>
        <taxon>Leisingera</taxon>
    </lineage>
</organism>
<name>A0A0P1H9F6_9RHOB</name>
<dbReference type="Proteomes" id="UP000051326">
    <property type="component" value="Unassembled WGS sequence"/>
</dbReference>
<evidence type="ECO:0000313" key="4">
    <source>
        <dbReference type="Proteomes" id="UP000051326"/>
    </source>
</evidence>
<dbReference type="PANTHER" id="PTHR15462">
    <property type="entry name" value="SERINE PROTEASE"/>
    <property type="match status" value="1"/>
</dbReference>
<keyword evidence="1" id="KW-0732">Signal</keyword>
<feature type="domain" description="Peptidase S1" evidence="2">
    <location>
        <begin position="30"/>
        <end position="243"/>
    </location>
</feature>
<sequence length="246" mass="25965">MAVWEKEWVMRRLLGIAAAVLMGLSAGAAVADGRRGAVQSVPGWEAVGRLNIGGRAMCTASLIAPDMVLTAAHCMYDIRTGRAVDPRSVQFEAGLNGRQSKASRRVSKVAIHAGYQHGRTGQFQTGTDIAVLRLERPISADVVRPLALAAPPERGARVDVMSYSHSNATSPRLQTACQVLVARQMSLITTCRVDLGASGSPVLQSRPGRAPQLVSVISSKAELGGKRVSLAAPLGHALQTLMRQAG</sequence>
<dbReference type="InterPro" id="IPR043504">
    <property type="entry name" value="Peptidase_S1_PA_chymotrypsin"/>
</dbReference>
<evidence type="ECO:0000313" key="3">
    <source>
        <dbReference type="EMBL" id="CUH99875.1"/>
    </source>
</evidence>
<accession>A0A0P1H9F6</accession>
<dbReference type="PRINTS" id="PR00722">
    <property type="entry name" value="CHYMOTRYPSIN"/>
</dbReference>
<dbReference type="PROSITE" id="PS50240">
    <property type="entry name" value="TRYPSIN_DOM"/>
    <property type="match status" value="1"/>
</dbReference>
<reference evidence="3 4" key="1">
    <citation type="submission" date="2015-09" db="EMBL/GenBank/DDBJ databases">
        <authorList>
            <consortium name="Swine Surveillance"/>
        </authorList>
    </citation>
    <scope>NUCLEOTIDE SEQUENCE [LARGE SCALE GENOMIC DNA]</scope>
    <source>
        <strain evidence="3 4">CECT 8399</strain>
    </source>
</reference>
<evidence type="ECO:0000256" key="1">
    <source>
        <dbReference type="ARBA" id="ARBA00022729"/>
    </source>
</evidence>
<dbReference type="EMBL" id="CYSR01000021">
    <property type="protein sequence ID" value="CUH99875.1"/>
    <property type="molecule type" value="Genomic_DNA"/>
</dbReference>
<dbReference type="GO" id="GO:0004252">
    <property type="term" value="F:serine-type endopeptidase activity"/>
    <property type="evidence" value="ECO:0007669"/>
    <property type="project" value="InterPro"/>
</dbReference>
<dbReference type="Pfam" id="PF00089">
    <property type="entry name" value="Trypsin"/>
    <property type="match status" value="1"/>
</dbReference>
<dbReference type="AlphaFoldDB" id="A0A0P1H9F6"/>
<dbReference type="InterPro" id="IPR001254">
    <property type="entry name" value="Trypsin_dom"/>
</dbReference>
<dbReference type="Gene3D" id="2.40.10.10">
    <property type="entry name" value="Trypsin-like serine proteases"/>
    <property type="match status" value="2"/>
</dbReference>
<proteinExistence type="predicted"/>
<dbReference type="PROSITE" id="PS00134">
    <property type="entry name" value="TRYPSIN_HIS"/>
    <property type="match status" value="1"/>
</dbReference>